<dbReference type="CDD" id="cd00609">
    <property type="entry name" value="AAT_like"/>
    <property type="match status" value="1"/>
</dbReference>
<proteinExistence type="inferred from homology"/>
<keyword evidence="3" id="KW-0805">Transcription regulation</keyword>
<evidence type="ECO:0000259" key="6">
    <source>
        <dbReference type="PROSITE" id="PS50949"/>
    </source>
</evidence>
<dbReference type="Pfam" id="PF00392">
    <property type="entry name" value="GntR"/>
    <property type="match status" value="1"/>
</dbReference>
<dbReference type="InterPro" id="IPR004839">
    <property type="entry name" value="Aminotransferase_I/II_large"/>
</dbReference>
<accession>A0ABT6QPM5</accession>
<evidence type="ECO:0000256" key="3">
    <source>
        <dbReference type="ARBA" id="ARBA00023015"/>
    </source>
</evidence>
<dbReference type="Gene3D" id="1.10.10.10">
    <property type="entry name" value="Winged helix-like DNA-binding domain superfamily/Winged helix DNA-binding domain"/>
    <property type="match status" value="1"/>
</dbReference>
<evidence type="ECO:0000313" key="8">
    <source>
        <dbReference type="Proteomes" id="UP001159100"/>
    </source>
</evidence>
<comment type="similarity">
    <text evidence="1">In the C-terminal section; belongs to the class-I pyridoxal-phosphate-dependent aminotransferase family.</text>
</comment>
<keyword evidence="7" id="KW-0808">Transferase</keyword>
<reference evidence="7 8" key="1">
    <citation type="submission" date="2023-02" db="EMBL/GenBank/DDBJ databases">
        <title>Pseudomonas chrutzelriedensis sp. nov., a potently antifungal strain isolated from moss.</title>
        <authorList>
            <person name="Schnyder A."/>
            <person name="Kalawong R."/>
            <person name="Eberl L."/>
            <person name="Agnoli K."/>
        </authorList>
    </citation>
    <scope>NUCLEOTIDE SEQUENCE [LARGE SCALE GENOMIC DNA]</scope>
    <source>
        <strain evidence="7 8">681</strain>
    </source>
</reference>
<dbReference type="SUPFAM" id="SSF46785">
    <property type="entry name" value="Winged helix' DNA-binding domain"/>
    <property type="match status" value="1"/>
</dbReference>
<dbReference type="InterPro" id="IPR015421">
    <property type="entry name" value="PyrdxlP-dep_Trfase_major"/>
</dbReference>
<dbReference type="RefSeq" id="WP_282316087.1">
    <property type="nucleotide sequence ID" value="NZ_JARBWL010000002.1"/>
</dbReference>
<dbReference type="Proteomes" id="UP001159100">
    <property type="component" value="Unassembled WGS sequence"/>
</dbReference>
<dbReference type="SMART" id="SM00345">
    <property type="entry name" value="HTH_GNTR"/>
    <property type="match status" value="1"/>
</dbReference>
<sequence>MTDAPLSLSFNPAGIELDRRQGLSRQLYQALRLRVLDGRLASGTRLPASRDLAAALSISRNSVVRAYDQLYAEGFIEGRVGDGTYVAQLPQTVLPVKKLSTKVSTGFSTGLSTALSTNWLDLPVISSSKVIHSGALGRVEKNHLATPPSGPPRAFRVGVPAFDLFPFEVWAKLNAAFWRKPDLQQLCYGDPAGDARLRSLIAAYLRSSRGMQCTAEQIVITSGAQQGISLCAQLLVEPGDGVAIENPGYRAAGHAFAVAGGRLQGVPVDNEGINCAELAGLSDCRLAYVTPSHQYPTGVIMSLARRLELLAWAERTQGWIVEDDYDGEYRYSGAPLAPLAALDRQGRVLYVGTFGKVAFPALRLGYLVLPPALVDAFSRRRAVDVRHSEVSTQAVMAEFMAAGHFQRHIRRMRRAALSRRNTLLVGWPKDIPGVGSLPGVAAGLHLTVSVESVARERELVAQAESVGVEINALSSYWLPDSTRPADQRAGLVLGFAAVPEAAIESALLRLRSVWF</sequence>
<dbReference type="InterPro" id="IPR000524">
    <property type="entry name" value="Tscrpt_reg_HTH_GntR"/>
</dbReference>
<dbReference type="PROSITE" id="PS50949">
    <property type="entry name" value="HTH_GNTR"/>
    <property type="match status" value="1"/>
</dbReference>
<keyword evidence="8" id="KW-1185">Reference proteome</keyword>
<keyword evidence="7" id="KW-0032">Aminotransferase</keyword>
<dbReference type="PANTHER" id="PTHR46577">
    <property type="entry name" value="HTH-TYPE TRANSCRIPTIONAL REGULATORY PROTEIN GABR"/>
    <property type="match status" value="1"/>
</dbReference>
<dbReference type="InterPro" id="IPR015424">
    <property type="entry name" value="PyrdxlP-dep_Trfase"/>
</dbReference>
<dbReference type="Gene3D" id="3.40.640.10">
    <property type="entry name" value="Type I PLP-dependent aspartate aminotransferase-like (Major domain)"/>
    <property type="match status" value="1"/>
</dbReference>
<dbReference type="PANTHER" id="PTHR46577:SF1">
    <property type="entry name" value="HTH-TYPE TRANSCRIPTIONAL REGULATORY PROTEIN GABR"/>
    <property type="match status" value="1"/>
</dbReference>
<keyword evidence="5" id="KW-0804">Transcription</keyword>
<dbReference type="InterPro" id="IPR036390">
    <property type="entry name" value="WH_DNA-bd_sf"/>
</dbReference>
<comment type="caution">
    <text evidence="7">The sequence shown here is derived from an EMBL/GenBank/DDBJ whole genome shotgun (WGS) entry which is preliminary data.</text>
</comment>
<evidence type="ECO:0000256" key="1">
    <source>
        <dbReference type="ARBA" id="ARBA00005384"/>
    </source>
</evidence>
<dbReference type="GO" id="GO:0008483">
    <property type="term" value="F:transaminase activity"/>
    <property type="evidence" value="ECO:0007669"/>
    <property type="project" value="UniProtKB-KW"/>
</dbReference>
<organism evidence="7 8">
    <name type="scientific">Pseudomonas fungipugnans</name>
    <dbReference type="NCBI Taxonomy" id="3024217"/>
    <lineage>
        <taxon>Bacteria</taxon>
        <taxon>Pseudomonadati</taxon>
        <taxon>Pseudomonadota</taxon>
        <taxon>Gammaproteobacteria</taxon>
        <taxon>Pseudomonadales</taxon>
        <taxon>Pseudomonadaceae</taxon>
        <taxon>Pseudomonas</taxon>
    </lineage>
</organism>
<evidence type="ECO:0000256" key="4">
    <source>
        <dbReference type="ARBA" id="ARBA00023125"/>
    </source>
</evidence>
<keyword evidence="4" id="KW-0238">DNA-binding</keyword>
<dbReference type="InterPro" id="IPR051446">
    <property type="entry name" value="HTH_trans_reg/aminotransferase"/>
</dbReference>
<name>A0ABT6QPM5_9PSED</name>
<dbReference type="EMBL" id="JARBWL010000002">
    <property type="protein sequence ID" value="MDI2592842.1"/>
    <property type="molecule type" value="Genomic_DNA"/>
</dbReference>
<dbReference type="Pfam" id="PF00155">
    <property type="entry name" value="Aminotran_1_2"/>
    <property type="match status" value="1"/>
</dbReference>
<protein>
    <submittedName>
        <fullName evidence="7">PLP-dependent aminotransferase family protein</fullName>
    </submittedName>
</protein>
<gene>
    <name evidence="7" type="ORF">POF45_15615</name>
</gene>
<evidence type="ECO:0000256" key="2">
    <source>
        <dbReference type="ARBA" id="ARBA00022898"/>
    </source>
</evidence>
<evidence type="ECO:0000256" key="5">
    <source>
        <dbReference type="ARBA" id="ARBA00023163"/>
    </source>
</evidence>
<feature type="domain" description="HTH gntR-type" evidence="6">
    <location>
        <begin position="21"/>
        <end position="89"/>
    </location>
</feature>
<evidence type="ECO:0000313" key="7">
    <source>
        <dbReference type="EMBL" id="MDI2592842.1"/>
    </source>
</evidence>
<dbReference type="InterPro" id="IPR036388">
    <property type="entry name" value="WH-like_DNA-bd_sf"/>
</dbReference>
<dbReference type="SUPFAM" id="SSF53383">
    <property type="entry name" value="PLP-dependent transferases"/>
    <property type="match status" value="1"/>
</dbReference>
<keyword evidence="2" id="KW-0663">Pyridoxal phosphate</keyword>
<dbReference type="CDD" id="cd07377">
    <property type="entry name" value="WHTH_GntR"/>
    <property type="match status" value="1"/>
</dbReference>
<dbReference type="PRINTS" id="PR00035">
    <property type="entry name" value="HTHGNTR"/>
</dbReference>